<comment type="catalytic activity">
    <reaction evidence="14">
        <text>1D-myo-inositol hexakisphosphate + H2O = 1D-myo-inositol 1,2,4,5,6-pentakisphosphate + phosphate</text>
        <dbReference type="Rhea" id="RHEA:16989"/>
        <dbReference type="ChEBI" id="CHEBI:15377"/>
        <dbReference type="ChEBI" id="CHEBI:43474"/>
        <dbReference type="ChEBI" id="CHEBI:57798"/>
        <dbReference type="ChEBI" id="CHEBI:58130"/>
        <dbReference type="EC" id="3.1.3.62"/>
    </reaction>
    <physiologicalReaction direction="left-to-right" evidence="14">
        <dbReference type="Rhea" id="RHEA:16990"/>
    </physiologicalReaction>
</comment>
<comment type="similarity">
    <text evidence="2">Belongs to the histidine acid phosphatase family. MINPP1 subfamily.</text>
</comment>
<evidence type="ECO:0000256" key="7">
    <source>
        <dbReference type="ARBA" id="ARBA00022729"/>
    </source>
</evidence>
<evidence type="ECO:0000256" key="14">
    <source>
        <dbReference type="ARBA" id="ARBA00043691"/>
    </source>
</evidence>
<evidence type="ECO:0000313" key="18">
    <source>
        <dbReference type="EMBL" id="OAE28959.1"/>
    </source>
</evidence>
<evidence type="ECO:0000256" key="10">
    <source>
        <dbReference type="ARBA" id="ARBA00023180"/>
    </source>
</evidence>
<evidence type="ECO:0000256" key="5">
    <source>
        <dbReference type="ARBA" id="ARBA00018097"/>
    </source>
</evidence>
<dbReference type="SUPFAM" id="SSF53254">
    <property type="entry name" value="Phosphoglycerate mutase-like"/>
    <property type="match status" value="1"/>
</dbReference>
<dbReference type="Proteomes" id="UP000077202">
    <property type="component" value="Unassembled WGS sequence"/>
</dbReference>
<dbReference type="EC" id="3.1.3.80" evidence="3"/>
<accession>A0A176W7K2</accession>
<keyword evidence="16" id="KW-1015">Disulfide bond</keyword>
<dbReference type="Pfam" id="PF00328">
    <property type="entry name" value="His_Phos_2"/>
    <property type="match status" value="2"/>
</dbReference>
<dbReference type="InterPro" id="IPR016274">
    <property type="entry name" value="Histidine_acid_Pase_euk"/>
</dbReference>
<keyword evidence="19" id="KW-1185">Reference proteome</keyword>
<evidence type="ECO:0000256" key="8">
    <source>
        <dbReference type="ARBA" id="ARBA00022801"/>
    </source>
</evidence>
<reference evidence="18" key="1">
    <citation type="submission" date="2016-03" db="EMBL/GenBank/DDBJ databases">
        <title>Mechanisms controlling the formation of the plant cell surface in tip-growing cells are functionally conserved among land plants.</title>
        <authorList>
            <person name="Honkanen S."/>
            <person name="Jones V.A."/>
            <person name="Morieri G."/>
            <person name="Champion C."/>
            <person name="Hetherington A.J."/>
            <person name="Kelly S."/>
            <person name="Saint-Marcoux D."/>
            <person name="Proust H."/>
            <person name="Prescott H."/>
            <person name="Dolan L."/>
        </authorList>
    </citation>
    <scope>NUCLEOTIDE SEQUENCE [LARGE SCALE GENOMIC DNA]</scope>
    <source>
        <tissue evidence="18">Whole gametophyte</tissue>
    </source>
</reference>
<comment type="catalytic activity">
    <reaction evidence="12">
        <text>1D-myo-inositol 1,2,5,6-tetrakisphosphate + H2O = 1D-myo-inositol 1,2,6-trisphosphate + phosphate</text>
        <dbReference type="Rhea" id="RHEA:77119"/>
        <dbReference type="ChEBI" id="CHEBI:15377"/>
        <dbReference type="ChEBI" id="CHEBI:43474"/>
        <dbReference type="ChEBI" id="CHEBI:195535"/>
        <dbReference type="ChEBI" id="CHEBI:195537"/>
        <dbReference type="EC" id="3.1.3.62"/>
    </reaction>
    <physiologicalReaction direction="left-to-right" evidence="12">
        <dbReference type="Rhea" id="RHEA:77120"/>
    </physiologicalReaction>
</comment>
<evidence type="ECO:0000256" key="11">
    <source>
        <dbReference type="ARBA" id="ARBA00031642"/>
    </source>
</evidence>
<organism evidence="18 19">
    <name type="scientific">Marchantia polymorpha subsp. ruderalis</name>
    <dbReference type="NCBI Taxonomy" id="1480154"/>
    <lineage>
        <taxon>Eukaryota</taxon>
        <taxon>Viridiplantae</taxon>
        <taxon>Streptophyta</taxon>
        <taxon>Embryophyta</taxon>
        <taxon>Marchantiophyta</taxon>
        <taxon>Marchantiopsida</taxon>
        <taxon>Marchantiidae</taxon>
        <taxon>Marchantiales</taxon>
        <taxon>Marchantiaceae</taxon>
        <taxon>Marchantia</taxon>
    </lineage>
</organism>
<evidence type="ECO:0000256" key="13">
    <source>
        <dbReference type="ARBA" id="ARBA00043671"/>
    </source>
</evidence>
<dbReference type="GO" id="GO:0052745">
    <property type="term" value="F:inositol phosphate phosphatase activity"/>
    <property type="evidence" value="ECO:0007669"/>
    <property type="project" value="TreeGrafter"/>
</dbReference>
<evidence type="ECO:0000256" key="15">
    <source>
        <dbReference type="ARBA" id="ARBA00043832"/>
    </source>
</evidence>
<evidence type="ECO:0000313" key="19">
    <source>
        <dbReference type="Proteomes" id="UP000077202"/>
    </source>
</evidence>
<dbReference type="Gene3D" id="3.40.50.1240">
    <property type="entry name" value="Phosphoglycerate mutase-like"/>
    <property type="match status" value="1"/>
</dbReference>
<evidence type="ECO:0000256" key="2">
    <source>
        <dbReference type="ARBA" id="ARBA00008422"/>
    </source>
</evidence>
<name>A0A176W7K2_MARPO</name>
<evidence type="ECO:0000256" key="9">
    <source>
        <dbReference type="ARBA" id="ARBA00023136"/>
    </source>
</evidence>
<dbReference type="InterPro" id="IPR000560">
    <property type="entry name" value="His_Pase_clade-2"/>
</dbReference>
<dbReference type="EMBL" id="LVLJ01001566">
    <property type="protein sequence ID" value="OAE28959.1"/>
    <property type="molecule type" value="Genomic_DNA"/>
</dbReference>
<feature type="signal peptide" evidence="17">
    <location>
        <begin position="1"/>
        <end position="26"/>
    </location>
</feature>
<dbReference type="InterPro" id="IPR029033">
    <property type="entry name" value="His_PPase_superfam"/>
</dbReference>
<evidence type="ECO:0000256" key="4">
    <source>
        <dbReference type="ARBA" id="ARBA00013040"/>
    </source>
</evidence>
<evidence type="ECO:0000256" key="12">
    <source>
        <dbReference type="ARBA" id="ARBA00043668"/>
    </source>
</evidence>
<feature type="chain" id="PRO_5008052314" description="Multiple inositol polyphosphate phosphatase 1" evidence="17">
    <location>
        <begin position="27"/>
        <end position="500"/>
    </location>
</feature>
<comment type="caution">
    <text evidence="18">The sequence shown here is derived from an EMBL/GenBank/DDBJ whole genome shotgun (WGS) entry which is preliminary data.</text>
</comment>
<dbReference type="GO" id="GO:0005886">
    <property type="term" value="C:plasma membrane"/>
    <property type="evidence" value="ECO:0007669"/>
    <property type="project" value="UniProtKB-SubCell"/>
</dbReference>
<keyword evidence="9" id="KW-0472">Membrane</keyword>
<dbReference type="EC" id="3.1.3.62" evidence="4"/>
<comment type="subcellular location">
    <subcellularLocation>
        <location evidence="1">Cell membrane</location>
    </subcellularLocation>
</comment>
<dbReference type="PIRSF" id="PIRSF000894">
    <property type="entry name" value="Acid_phosphatase"/>
    <property type="match status" value="1"/>
</dbReference>
<dbReference type="PANTHER" id="PTHR20963">
    <property type="entry name" value="MULTIPLE INOSITOL POLYPHOSPHATE PHOSPHATASE-RELATED"/>
    <property type="match status" value="1"/>
</dbReference>
<dbReference type="AlphaFoldDB" id="A0A176W7K2"/>
<keyword evidence="10" id="KW-0325">Glycoprotein</keyword>
<evidence type="ECO:0000256" key="6">
    <source>
        <dbReference type="ARBA" id="ARBA00022475"/>
    </source>
</evidence>
<dbReference type="PANTHER" id="PTHR20963:SF8">
    <property type="entry name" value="MULTIPLE INOSITOL POLYPHOSPHATE PHOSPHATASE 1"/>
    <property type="match status" value="1"/>
</dbReference>
<keyword evidence="7 17" id="KW-0732">Signal</keyword>
<comment type="catalytic activity">
    <reaction evidence="15">
        <text>(2R)-2,3-bisphosphoglycerate + H2O = (2R)-2-phosphoglycerate + phosphate</text>
        <dbReference type="Rhea" id="RHEA:27381"/>
        <dbReference type="ChEBI" id="CHEBI:15377"/>
        <dbReference type="ChEBI" id="CHEBI:43474"/>
        <dbReference type="ChEBI" id="CHEBI:58248"/>
        <dbReference type="ChEBI" id="CHEBI:58289"/>
        <dbReference type="EC" id="3.1.3.80"/>
    </reaction>
    <physiologicalReaction direction="left-to-right" evidence="15">
        <dbReference type="Rhea" id="RHEA:27382"/>
    </physiologicalReaction>
</comment>
<protein>
    <recommendedName>
        <fullName evidence="5">Multiple inositol polyphosphate phosphatase 1</fullName>
        <ecNumber evidence="4">3.1.3.62</ecNumber>
        <ecNumber evidence="3">3.1.3.80</ecNumber>
    </recommendedName>
    <alternativeName>
        <fullName evidence="11">2,3-bisphosphoglycerate 3-phosphatase</fullName>
    </alternativeName>
</protein>
<keyword evidence="6" id="KW-1003">Cell membrane</keyword>
<evidence type="ECO:0000256" key="3">
    <source>
        <dbReference type="ARBA" id="ARBA00012976"/>
    </source>
</evidence>
<gene>
    <name evidence="18" type="ORF">AXG93_2960s1380</name>
</gene>
<dbReference type="GO" id="GO:0003993">
    <property type="term" value="F:acid phosphatase activity"/>
    <property type="evidence" value="ECO:0007669"/>
    <property type="project" value="TreeGrafter"/>
</dbReference>
<keyword evidence="8" id="KW-0378">Hydrolase</keyword>
<evidence type="ECO:0000256" key="16">
    <source>
        <dbReference type="PIRSR" id="PIRSR000894-2"/>
    </source>
</evidence>
<evidence type="ECO:0000256" key="1">
    <source>
        <dbReference type="ARBA" id="ARBA00004236"/>
    </source>
</evidence>
<evidence type="ECO:0000256" key="17">
    <source>
        <dbReference type="SAM" id="SignalP"/>
    </source>
</evidence>
<feature type="disulfide bond" evidence="16">
    <location>
        <begin position="242"/>
        <end position="256"/>
    </location>
</feature>
<sequence length="500" mass="54970">MWREKIISLLILFVVVGFQSIPAASGSPVGFDVRQHLSTVTRYEVGKHYRGGSDEAVPPVPSGCVPIHLNLVARHGTRAPTKKRIKQLDELIAKVSKLDRKDGSKVPAWLKDFHSPWEGRTYGGELLPEGEQELYELGQRLRERYPTLFQYDYHPDVYPITATQVARSAASAVAFGMGLFEGKGRLGGSNHRAFSVITDSRDRDIHLRFHESCMAYKVAAAVGPRYELDLTHEDVEGFWLLCKEEASLLNITDRACGLFNAAEVELLEWADDVQAHHLKGYGEAINYQMGVPLLEDVVSSMDQSIAADKGTQKNGAVESARLRVAHAETVIPFTCLLGLFMEGGDVKSLQSEKSMKHPARPPHQRVWKGSVVAPFGANTALVLYKCPKKAEGTVSSAENASEYLVQVLHNEKPISMPRFSDKYLSRSSQEVGRFVSSYGFKASSGRMILIEEAEKSGGTEGECSGSSAVIDVYLISITNKKGIGALKPEVDAGPQIYSDE</sequence>
<dbReference type="CDD" id="cd07061">
    <property type="entry name" value="HP_HAP_like"/>
    <property type="match status" value="1"/>
</dbReference>
<feature type="disulfide bond" evidence="16">
    <location>
        <begin position="64"/>
        <end position="386"/>
    </location>
</feature>
<proteinExistence type="inferred from homology"/>
<comment type="catalytic activity">
    <reaction evidence="13">
        <text>1D-myo-inositol 1,2,4,5,6-pentakisphosphate + H2O = 1D-myo-inositol 1,2,5,6-tetrakisphosphate + phosphate</text>
        <dbReference type="Rhea" id="RHEA:77115"/>
        <dbReference type="ChEBI" id="CHEBI:15377"/>
        <dbReference type="ChEBI" id="CHEBI:43474"/>
        <dbReference type="ChEBI" id="CHEBI:57798"/>
        <dbReference type="ChEBI" id="CHEBI:195535"/>
        <dbReference type="EC" id="3.1.3.62"/>
    </reaction>
    <physiologicalReaction direction="left-to-right" evidence="13">
        <dbReference type="Rhea" id="RHEA:77116"/>
    </physiologicalReaction>
</comment>
<dbReference type="GO" id="GO:0034417">
    <property type="term" value="F:bisphosphoglycerate 3-phosphatase activity"/>
    <property type="evidence" value="ECO:0007669"/>
    <property type="project" value="UniProtKB-EC"/>
</dbReference>